<organism evidence="2 3">
    <name type="scientific">Amborella trichopoda</name>
    <dbReference type="NCBI Taxonomy" id="13333"/>
    <lineage>
        <taxon>Eukaryota</taxon>
        <taxon>Viridiplantae</taxon>
        <taxon>Streptophyta</taxon>
        <taxon>Embryophyta</taxon>
        <taxon>Tracheophyta</taxon>
        <taxon>Spermatophyta</taxon>
        <taxon>Magnoliopsida</taxon>
        <taxon>Amborellales</taxon>
        <taxon>Amborellaceae</taxon>
        <taxon>Amborella</taxon>
    </lineage>
</organism>
<name>U5DDX4_AMBTC</name>
<evidence type="ECO:0000313" key="2">
    <source>
        <dbReference type="EMBL" id="ERN18598.1"/>
    </source>
</evidence>
<dbReference type="Gramene" id="ERN18598">
    <property type="protein sequence ID" value="ERN18598"/>
    <property type="gene ID" value="AMTR_s00065p00147030"/>
</dbReference>
<dbReference type="HOGENOM" id="CLU_2430014_0_0_1"/>
<proteinExistence type="predicted"/>
<protein>
    <submittedName>
        <fullName evidence="2">Uncharacterized protein</fullName>
    </submittedName>
</protein>
<evidence type="ECO:0000256" key="1">
    <source>
        <dbReference type="SAM" id="MobiDB-lite"/>
    </source>
</evidence>
<dbReference type="AlphaFoldDB" id="U5DDX4"/>
<dbReference type="EMBL" id="KI392088">
    <property type="protein sequence ID" value="ERN18598.1"/>
    <property type="molecule type" value="Genomic_DNA"/>
</dbReference>
<reference evidence="3" key="1">
    <citation type="journal article" date="2013" name="Science">
        <title>The Amborella genome and the evolution of flowering plants.</title>
        <authorList>
            <consortium name="Amborella Genome Project"/>
        </authorList>
    </citation>
    <scope>NUCLEOTIDE SEQUENCE [LARGE SCALE GENOMIC DNA]</scope>
</reference>
<sequence length="91" mass="9836">MLSNGLGRPELGPGLDLCLRTGPYQLLIQPWTTQSEDNHGLVQAGTHVDPVTSAVKHTGSLHGPRGSGPEPWTWTQLGQSWSDLDLTKLQP</sequence>
<accession>U5DDX4</accession>
<keyword evidence="3" id="KW-1185">Reference proteome</keyword>
<evidence type="ECO:0000313" key="3">
    <source>
        <dbReference type="Proteomes" id="UP000017836"/>
    </source>
</evidence>
<gene>
    <name evidence="2" type="ORF">AMTR_s00065p00147030</name>
</gene>
<feature type="region of interest" description="Disordered" evidence="1">
    <location>
        <begin position="54"/>
        <end position="76"/>
    </location>
</feature>
<dbReference type="Proteomes" id="UP000017836">
    <property type="component" value="Unassembled WGS sequence"/>
</dbReference>